<name>A0ABT5FJ54_9GAMM</name>
<protein>
    <recommendedName>
        <fullName evidence="3">RiboL-PSP-HEPN domain-containing protein</fullName>
    </recommendedName>
</protein>
<sequence>MLEDVDGQLVQIRASGLADLLSVVIEQFELHCQMAKEMYKEFGCIPDIKIQQENGYDARNSAIISQTFTAMIIEAFYFDYYFGKNSKTKAEQWSKQSPMKQFEQLCVNYLNQPEFESLDLHIKLKELNKVRKRWVHNQSTEIGKYRKDLGYLSADGCIQLLREFFEFFHTKDASCKLAEFTHSVLTELQLNTKGYNGL</sequence>
<organism evidence="1 2">
    <name type="scientific">Psychrosphaera algicola</name>
    <dbReference type="NCBI Taxonomy" id="3023714"/>
    <lineage>
        <taxon>Bacteria</taxon>
        <taxon>Pseudomonadati</taxon>
        <taxon>Pseudomonadota</taxon>
        <taxon>Gammaproteobacteria</taxon>
        <taxon>Alteromonadales</taxon>
        <taxon>Pseudoalteromonadaceae</taxon>
        <taxon>Psychrosphaera</taxon>
    </lineage>
</organism>
<dbReference type="Proteomes" id="UP001528411">
    <property type="component" value="Unassembled WGS sequence"/>
</dbReference>
<keyword evidence="2" id="KW-1185">Reference proteome</keyword>
<dbReference type="RefSeq" id="WP_272182257.1">
    <property type="nucleotide sequence ID" value="NZ_JAQOMS010000002.1"/>
</dbReference>
<gene>
    <name evidence="1" type="ORF">PN838_23910</name>
</gene>
<evidence type="ECO:0000313" key="2">
    <source>
        <dbReference type="Proteomes" id="UP001528411"/>
    </source>
</evidence>
<reference evidence="1 2" key="1">
    <citation type="submission" date="2023-01" db="EMBL/GenBank/DDBJ databases">
        <title>Psychrosphaera sp. nov., isolated from marine algae.</title>
        <authorList>
            <person name="Bayburt H."/>
            <person name="Choi B.J."/>
            <person name="Kim J.M."/>
            <person name="Choi D.G."/>
            <person name="Jeon C.O."/>
        </authorList>
    </citation>
    <scope>NUCLEOTIDE SEQUENCE [LARGE SCALE GENOMIC DNA]</scope>
    <source>
        <strain evidence="1 2">G1-22</strain>
    </source>
</reference>
<evidence type="ECO:0000313" key="1">
    <source>
        <dbReference type="EMBL" id="MDC2891233.1"/>
    </source>
</evidence>
<proteinExistence type="predicted"/>
<accession>A0ABT5FJ54</accession>
<evidence type="ECO:0008006" key="3">
    <source>
        <dbReference type="Google" id="ProtNLM"/>
    </source>
</evidence>
<dbReference type="EMBL" id="JAQOMS010000002">
    <property type="protein sequence ID" value="MDC2891233.1"/>
    <property type="molecule type" value="Genomic_DNA"/>
</dbReference>
<comment type="caution">
    <text evidence="1">The sequence shown here is derived from an EMBL/GenBank/DDBJ whole genome shotgun (WGS) entry which is preliminary data.</text>
</comment>